<feature type="transmembrane region" description="Helical" evidence="8">
    <location>
        <begin position="184"/>
        <end position="207"/>
    </location>
</feature>
<evidence type="ECO:0000256" key="8">
    <source>
        <dbReference type="SAM" id="Phobius"/>
    </source>
</evidence>
<evidence type="ECO:0000256" key="4">
    <source>
        <dbReference type="ARBA" id="ARBA00022544"/>
    </source>
</evidence>
<protein>
    <submittedName>
        <fullName evidence="9">GerAB/ArcD/ProY family transporter</fullName>
    </submittedName>
</protein>
<evidence type="ECO:0000256" key="7">
    <source>
        <dbReference type="ARBA" id="ARBA00023136"/>
    </source>
</evidence>
<feature type="transmembrane region" description="Helical" evidence="8">
    <location>
        <begin position="142"/>
        <end position="164"/>
    </location>
</feature>
<name>A0ABW5SYJ1_9BACI</name>
<feature type="transmembrane region" description="Helical" evidence="8">
    <location>
        <begin position="219"/>
        <end position="239"/>
    </location>
</feature>
<comment type="caution">
    <text evidence="9">The sequence shown here is derived from an EMBL/GenBank/DDBJ whole genome shotgun (WGS) entry which is preliminary data.</text>
</comment>
<evidence type="ECO:0000313" key="10">
    <source>
        <dbReference type="Proteomes" id="UP001597520"/>
    </source>
</evidence>
<dbReference type="PANTHER" id="PTHR34975">
    <property type="entry name" value="SPORE GERMINATION PROTEIN A2"/>
    <property type="match status" value="1"/>
</dbReference>
<feature type="transmembrane region" description="Helical" evidence="8">
    <location>
        <begin position="85"/>
        <end position="106"/>
    </location>
</feature>
<evidence type="ECO:0000313" key="9">
    <source>
        <dbReference type="EMBL" id="MFD2704398.1"/>
    </source>
</evidence>
<evidence type="ECO:0000256" key="6">
    <source>
        <dbReference type="ARBA" id="ARBA00022989"/>
    </source>
</evidence>
<keyword evidence="5 8" id="KW-0812">Transmembrane</keyword>
<dbReference type="EMBL" id="JBHUML010000002">
    <property type="protein sequence ID" value="MFD2704398.1"/>
    <property type="molecule type" value="Genomic_DNA"/>
</dbReference>
<gene>
    <name evidence="9" type="ORF">ACFSUB_02895</name>
</gene>
<comment type="similarity">
    <text evidence="2">Belongs to the amino acid-polyamine-organocation (APC) superfamily. Spore germination protein (SGP) (TC 2.A.3.9) family.</text>
</comment>
<keyword evidence="7 8" id="KW-0472">Membrane</keyword>
<evidence type="ECO:0000256" key="2">
    <source>
        <dbReference type="ARBA" id="ARBA00007998"/>
    </source>
</evidence>
<proteinExistence type="inferred from homology"/>
<accession>A0ABW5SYJ1</accession>
<dbReference type="InterPro" id="IPR004761">
    <property type="entry name" value="Spore_GerAB"/>
</dbReference>
<comment type="subcellular location">
    <subcellularLocation>
        <location evidence="1">Membrane</location>
        <topology evidence="1">Multi-pass membrane protein</topology>
    </subcellularLocation>
</comment>
<keyword evidence="6 8" id="KW-1133">Transmembrane helix</keyword>
<evidence type="ECO:0000256" key="1">
    <source>
        <dbReference type="ARBA" id="ARBA00004141"/>
    </source>
</evidence>
<feature type="transmembrane region" description="Helical" evidence="8">
    <location>
        <begin position="271"/>
        <end position="290"/>
    </location>
</feature>
<dbReference type="Pfam" id="PF03845">
    <property type="entry name" value="Spore_permease"/>
    <property type="match status" value="1"/>
</dbReference>
<evidence type="ECO:0000256" key="5">
    <source>
        <dbReference type="ARBA" id="ARBA00022692"/>
    </source>
</evidence>
<feature type="transmembrane region" description="Helical" evidence="8">
    <location>
        <begin position="118"/>
        <end position="135"/>
    </location>
</feature>
<dbReference type="RefSeq" id="WP_380713164.1">
    <property type="nucleotide sequence ID" value="NZ_JBHUML010000002.1"/>
</dbReference>
<sequence length="369" mass="42555">MDVKEQFQVPAVMAFFLIHAMQVGIGVLGYQRVIAKASGHDSWIAVILAGLTISGLIWLIYYLLKSTDTDIVGIHRCLFGRWIGGLCSLVFILYLFILGMVVLRTYIEIVQVWVFEDLPTWVLTILAAYFLYYVISGGFRTVTGLCVAGVFIPSVLFFILLMPLQYGTFINLLPVLDTQVKNLFLGAREATLSFLGFEMLLLFYPFLKEARSSQKWAHLGHWTSVFVYTVLMVVTLAFFSEDQLRITIWPTLSLFKIIEFPFIERFEYLGISLWFIIVVPNIALTFWAASRGMKQVFSMKQRNAVMALLIITVFVLPFIENRENIEWFNTLVSKIGFWIVLAYIPFLSLCQFVRCFFRNRKDRSHEKPN</sequence>
<feature type="transmembrane region" description="Helical" evidence="8">
    <location>
        <begin position="302"/>
        <end position="319"/>
    </location>
</feature>
<evidence type="ECO:0000256" key="3">
    <source>
        <dbReference type="ARBA" id="ARBA00022448"/>
    </source>
</evidence>
<dbReference type="PANTHER" id="PTHR34975:SF2">
    <property type="entry name" value="SPORE GERMINATION PROTEIN A2"/>
    <property type="match status" value="1"/>
</dbReference>
<feature type="transmembrane region" description="Helical" evidence="8">
    <location>
        <begin position="335"/>
        <end position="357"/>
    </location>
</feature>
<keyword evidence="4" id="KW-0309">Germination</keyword>
<feature type="transmembrane region" description="Helical" evidence="8">
    <location>
        <begin position="43"/>
        <end position="64"/>
    </location>
</feature>
<dbReference type="Proteomes" id="UP001597520">
    <property type="component" value="Unassembled WGS sequence"/>
</dbReference>
<keyword evidence="3" id="KW-0813">Transport</keyword>
<organism evidence="9 10">
    <name type="scientific">Salibacterium lacus</name>
    <dbReference type="NCBI Taxonomy" id="1898109"/>
    <lineage>
        <taxon>Bacteria</taxon>
        <taxon>Bacillati</taxon>
        <taxon>Bacillota</taxon>
        <taxon>Bacilli</taxon>
        <taxon>Bacillales</taxon>
        <taxon>Bacillaceae</taxon>
    </lineage>
</organism>
<reference evidence="10" key="1">
    <citation type="journal article" date="2019" name="Int. J. Syst. Evol. Microbiol.">
        <title>The Global Catalogue of Microorganisms (GCM) 10K type strain sequencing project: providing services to taxonomists for standard genome sequencing and annotation.</title>
        <authorList>
            <consortium name="The Broad Institute Genomics Platform"/>
            <consortium name="The Broad Institute Genome Sequencing Center for Infectious Disease"/>
            <person name="Wu L."/>
            <person name="Ma J."/>
        </authorList>
    </citation>
    <scope>NUCLEOTIDE SEQUENCE [LARGE SCALE GENOMIC DNA]</scope>
    <source>
        <strain evidence="10">KCTC 33792</strain>
    </source>
</reference>
<dbReference type="NCBIfam" id="TIGR00912">
    <property type="entry name" value="2A0309"/>
    <property type="match status" value="1"/>
</dbReference>
<feature type="transmembrane region" description="Helical" evidence="8">
    <location>
        <begin position="12"/>
        <end position="31"/>
    </location>
</feature>
<keyword evidence="10" id="KW-1185">Reference proteome</keyword>